<feature type="region of interest" description="Disordered" evidence="1">
    <location>
        <begin position="47"/>
        <end position="75"/>
    </location>
</feature>
<evidence type="ECO:0000313" key="3">
    <source>
        <dbReference type="Proteomes" id="UP000826300"/>
    </source>
</evidence>
<evidence type="ECO:0000256" key="1">
    <source>
        <dbReference type="SAM" id="MobiDB-lite"/>
    </source>
</evidence>
<dbReference type="EMBL" id="CP069370">
    <property type="protein sequence ID" value="QYZ71808.1"/>
    <property type="molecule type" value="Genomic_DNA"/>
</dbReference>
<keyword evidence="3" id="KW-1185">Reference proteome</keyword>
<dbReference type="Pfam" id="PF06347">
    <property type="entry name" value="SH3_4"/>
    <property type="match status" value="2"/>
</dbReference>
<name>A0A8G0ZX34_9RHOB</name>
<dbReference type="Gene3D" id="2.30.30.40">
    <property type="entry name" value="SH3 Domains"/>
    <property type="match status" value="2"/>
</dbReference>
<dbReference type="Proteomes" id="UP000826300">
    <property type="component" value="Chromosome"/>
</dbReference>
<dbReference type="InterPro" id="IPR010466">
    <property type="entry name" value="DUF1058"/>
</dbReference>
<dbReference type="AlphaFoldDB" id="A0A8G0ZX34"/>
<protein>
    <submittedName>
        <fullName evidence="2">Uncharacterized protein</fullName>
    </submittedName>
</protein>
<feature type="region of interest" description="Disordered" evidence="1">
    <location>
        <begin position="1"/>
        <end position="28"/>
    </location>
</feature>
<feature type="compositionally biased region" description="Low complexity" evidence="1">
    <location>
        <begin position="47"/>
        <end position="62"/>
    </location>
</feature>
<organism evidence="2 3">
    <name type="scientific">Neotabrizicola shimadae</name>
    <dbReference type="NCBI Taxonomy" id="2807096"/>
    <lineage>
        <taxon>Bacteria</taxon>
        <taxon>Pseudomonadati</taxon>
        <taxon>Pseudomonadota</taxon>
        <taxon>Alphaproteobacteria</taxon>
        <taxon>Rhodobacterales</taxon>
        <taxon>Paracoccaceae</taxon>
        <taxon>Neotabrizicola</taxon>
    </lineage>
</organism>
<dbReference type="KEGG" id="nsm:JO391_01945"/>
<sequence>MQQAQTQGLTAPLAQAVAATPPPDQLPPAVKAAIQVSAPAPAEPVALAAPAPAAEPTASAKPQEPARDPSRGAVTNLPLPRFVSLKTGEGNARRGPGLTHRIDWVFTRAGMPLRITAEYEHWRRIEDADGEGGWVHYSLLSGVRTVMVEQDMAEFRAQPDLRADVLFQAEMGVIGKVVECLNGWCRISVEGDKGWVPEDALWGVDPGEDIE</sequence>
<gene>
    <name evidence="2" type="ORF">JO391_01945</name>
</gene>
<accession>A0A8G0ZX34</accession>
<evidence type="ECO:0000313" key="2">
    <source>
        <dbReference type="EMBL" id="QYZ71808.1"/>
    </source>
</evidence>
<reference evidence="2" key="1">
    <citation type="submission" date="2021-02" db="EMBL/GenBank/DDBJ databases">
        <title>Rhodobacter shimadae sp. nov., an aerobic anoxygenic phototrophic bacterium isolated from a hot spring.</title>
        <authorList>
            <person name="Muramatsu S."/>
            <person name="Haruta S."/>
            <person name="Hirose S."/>
            <person name="Hanada S."/>
        </authorList>
    </citation>
    <scope>NUCLEOTIDE SEQUENCE</scope>
    <source>
        <strain evidence="2">N10</strain>
    </source>
</reference>
<proteinExistence type="predicted"/>